<proteinExistence type="predicted"/>
<dbReference type="HOGENOM" id="CLU_3249546_0_0_9"/>
<accession>A7VRV5</accession>
<evidence type="ECO:0000313" key="1">
    <source>
        <dbReference type="EMBL" id="EDO61785.1"/>
    </source>
</evidence>
<reference evidence="1 2" key="1">
    <citation type="submission" date="2007-08" db="EMBL/GenBank/DDBJ databases">
        <title>Draft genome sequence of Clostridium leptum (DSM 753).</title>
        <authorList>
            <person name="Sudarsanam P."/>
            <person name="Ley R."/>
            <person name="Guruge J."/>
            <person name="Turnbaugh P.J."/>
            <person name="Mahowald M."/>
            <person name="Liep D."/>
            <person name="Gordon J."/>
        </authorList>
    </citation>
    <scope>NUCLEOTIDE SEQUENCE [LARGE SCALE GENOMIC DNA]</scope>
    <source>
        <strain evidence="1 2">DSM 753</strain>
    </source>
</reference>
<dbReference type="AlphaFoldDB" id="A7VRV5"/>
<evidence type="ECO:0000313" key="2">
    <source>
        <dbReference type="Proteomes" id="UP000003490"/>
    </source>
</evidence>
<reference evidence="1 2" key="2">
    <citation type="submission" date="2007-08" db="EMBL/GenBank/DDBJ databases">
        <authorList>
            <person name="Fulton L."/>
            <person name="Clifton S."/>
            <person name="Fulton B."/>
            <person name="Xu J."/>
            <person name="Minx P."/>
            <person name="Pepin K.H."/>
            <person name="Johnson M."/>
            <person name="Thiruvilangam P."/>
            <person name="Bhonagiri V."/>
            <person name="Nash W.E."/>
            <person name="Wang C."/>
            <person name="Mardis E.R."/>
            <person name="Wilson R.K."/>
        </authorList>
    </citation>
    <scope>NUCLEOTIDE SEQUENCE [LARGE SCALE GENOMIC DNA]</scope>
    <source>
        <strain evidence="1 2">DSM 753</strain>
    </source>
</reference>
<protein>
    <submittedName>
        <fullName evidence="1">Uncharacterized protein</fullName>
    </submittedName>
</protein>
<name>A7VRV5_9FIRM</name>
<dbReference type="EMBL" id="ABCB02000017">
    <property type="protein sequence ID" value="EDO61785.1"/>
    <property type="molecule type" value="Genomic_DNA"/>
</dbReference>
<organism evidence="1 2">
    <name type="scientific">[Clostridium] leptum DSM 753</name>
    <dbReference type="NCBI Taxonomy" id="428125"/>
    <lineage>
        <taxon>Bacteria</taxon>
        <taxon>Bacillati</taxon>
        <taxon>Bacillota</taxon>
        <taxon>Clostridia</taxon>
        <taxon>Eubacteriales</taxon>
        <taxon>Oscillospiraceae</taxon>
        <taxon>Oscillospiraceae incertae sedis</taxon>
    </lineage>
</organism>
<sequence>MIVLTKIFNNTSSLNIYGMYRTIFFNNTTIIFIHCKKQNKYT</sequence>
<gene>
    <name evidence="1" type="ORF">CLOLEP_01292</name>
</gene>
<dbReference type="Proteomes" id="UP000003490">
    <property type="component" value="Unassembled WGS sequence"/>
</dbReference>
<comment type="caution">
    <text evidence="1">The sequence shown here is derived from an EMBL/GenBank/DDBJ whole genome shotgun (WGS) entry which is preliminary data.</text>
</comment>